<dbReference type="AlphaFoldDB" id="A0A542DSU0"/>
<comment type="caution">
    <text evidence="3">The sequence shown here is derived from an EMBL/GenBank/DDBJ whole genome shotgun (WGS) entry which is preliminary data.</text>
</comment>
<accession>A0A542DSU0</accession>
<evidence type="ECO:0000256" key="2">
    <source>
        <dbReference type="SAM" id="Phobius"/>
    </source>
</evidence>
<proteinExistence type="predicted"/>
<sequence>MNEDELTEALHDVMVRTTPPPPMDPAGALIRARRARKRRTAVVTTAAVAALVAGVGAAPAVLAHHNRSAGPMVAGLPSATGPVPTPKSSATVTSTATSTVTPTTAPTTRKSGDPWPEGQVDRTASAGPRADRAVALMRDVKASVPAGFSAPNLKYPDGRAMGWPQAQYASSDGEPDYWEYQALVPVQKGNRVGELVVQSTTPDGKPAVSPCKLAFWSERGACSIVDVGGKKVGVMTTNGKGSFDQVAAYRYPDGTVVIAAQSKKSGDETRPPLTQPIFTTDQLAALVTAPKFKISN</sequence>
<dbReference type="Proteomes" id="UP000316298">
    <property type="component" value="Unassembled WGS sequence"/>
</dbReference>
<keyword evidence="2" id="KW-0812">Transmembrane</keyword>
<name>A0A542DSU0_9ACTN</name>
<protein>
    <submittedName>
        <fullName evidence="3">Uncharacterized protein</fullName>
    </submittedName>
</protein>
<keyword evidence="2" id="KW-1133">Transmembrane helix</keyword>
<feature type="region of interest" description="Disordered" evidence="1">
    <location>
        <begin position="79"/>
        <end position="128"/>
    </location>
</feature>
<gene>
    <name evidence="3" type="ORF">FB475_5824</name>
</gene>
<keyword evidence="4" id="KW-1185">Reference proteome</keyword>
<organism evidence="3 4">
    <name type="scientific">Kribbella jejuensis</name>
    <dbReference type="NCBI Taxonomy" id="236068"/>
    <lineage>
        <taxon>Bacteria</taxon>
        <taxon>Bacillati</taxon>
        <taxon>Actinomycetota</taxon>
        <taxon>Actinomycetes</taxon>
        <taxon>Propionibacteriales</taxon>
        <taxon>Kribbellaceae</taxon>
        <taxon>Kribbella</taxon>
    </lineage>
</organism>
<dbReference type="OrthoDB" id="3821205at2"/>
<keyword evidence="2" id="KW-0472">Membrane</keyword>
<evidence type="ECO:0000256" key="1">
    <source>
        <dbReference type="SAM" id="MobiDB-lite"/>
    </source>
</evidence>
<reference evidence="3 4" key="1">
    <citation type="submission" date="2019-06" db="EMBL/GenBank/DDBJ databases">
        <title>Sequencing the genomes of 1000 actinobacteria strains.</title>
        <authorList>
            <person name="Klenk H.-P."/>
        </authorList>
    </citation>
    <scope>NUCLEOTIDE SEQUENCE [LARGE SCALE GENOMIC DNA]</scope>
    <source>
        <strain evidence="3 4">DSM 17305</strain>
    </source>
</reference>
<evidence type="ECO:0000313" key="3">
    <source>
        <dbReference type="EMBL" id="TQJ06171.1"/>
    </source>
</evidence>
<feature type="transmembrane region" description="Helical" evidence="2">
    <location>
        <begin position="41"/>
        <end position="62"/>
    </location>
</feature>
<feature type="compositionally biased region" description="Low complexity" evidence="1">
    <location>
        <begin position="86"/>
        <end position="108"/>
    </location>
</feature>
<dbReference type="EMBL" id="VFMM01000003">
    <property type="protein sequence ID" value="TQJ06171.1"/>
    <property type="molecule type" value="Genomic_DNA"/>
</dbReference>
<dbReference type="RefSeq" id="WP_141860263.1">
    <property type="nucleotide sequence ID" value="NZ_BAAAKA010000009.1"/>
</dbReference>
<evidence type="ECO:0000313" key="4">
    <source>
        <dbReference type="Proteomes" id="UP000316298"/>
    </source>
</evidence>